<name>A0A8H9HH99_9ACTN</name>
<dbReference type="Proteomes" id="UP000480804">
    <property type="component" value="Unassembled WGS sequence"/>
</dbReference>
<comment type="caution">
    <text evidence="2">The sequence shown here is derived from an EMBL/GenBank/DDBJ whole genome shotgun (WGS) entry which is preliminary data.</text>
</comment>
<evidence type="ECO:0008006" key="5">
    <source>
        <dbReference type="Google" id="ProtNLM"/>
    </source>
</evidence>
<proteinExistence type="predicted"/>
<dbReference type="EMBL" id="BMSC01000004">
    <property type="protein sequence ID" value="GGU65450.1"/>
    <property type="molecule type" value="Genomic_DNA"/>
</dbReference>
<sequence length="411" mass="43681">MRLTMPTTVIEGTPITVMPFRENAVIGTVSLPALLQIVPSPRREEDPKALSSASGQVRQHAEIRSQVQRTLKATGKGRNATSYAEYIAAGLNGEWGDAWSLPPITFWHAGEVAAISEELIAGTGLRTITVAPGATVVAVDGETQLTAWHDLFDNPERFGLAYGQLVAVRIPFEMYLGLSAADARQVFHDRNVLGVDVSKNLSMSMDQRDLATRLAHRVADAVKVEIDGRVIPFSKLVNASKRQVGRTDPEVVTLSALRALVVTTIFGRGGLNLSSETIGEAELPRGADASLVERTVVAGLAGLISEFADTFLARQAITAPAVIAGIGVAAHRTMPWADSLNGGLHPDDLRGLLSSVCWERQAAYWEGIAAKTGTSGRLNFSGGVKDSGGRVADAILYPSTEAGRKVRGLAA</sequence>
<dbReference type="AlphaFoldDB" id="A0A8H9HH99"/>
<reference evidence="1 3" key="2">
    <citation type="submission" date="2020-02" db="EMBL/GenBank/DDBJ databases">
        <title>Whole genome shotgun sequence of Streptomyces gougerotii NBRC 13043.</title>
        <authorList>
            <person name="Ichikawa N."/>
            <person name="Komaki H."/>
            <person name="Tamura T."/>
        </authorList>
    </citation>
    <scope>NUCLEOTIDE SEQUENCE [LARGE SCALE GENOMIC DNA]</scope>
    <source>
        <strain evidence="1 3">NBRC 13043</strain>
    </source>
</reference>
<keyword evidence="3" id="KW-1185">Reference proteome</keyword>
<dbReference type="Proteomes" id="UP000660975">
    <property type="component" value="Unassembled WGS sequence"/>
</dbReference>
<organism evidence="2 4">
    <name type="scientific">Streptomyces gougerotii</name>
    <dbReference type="NCBI Taxonomy" id="53448"/>
    <lineage>
        <taxon>Bacteria</taxon>
        <taxon>Bacillati</taxon>
        <taxon>Actinomycetota</taxon>
        <taxon>Actinomycetes</taxon>
        <taxon>Kitasatosporales</taxon>
        <taxon>Streptomycetaceae</taxon>
        <taxon>Streptomyces</taxon>
        <taxon>Streptomyces diastaticus group</taxon>
    </lineage>
</organism>
<accession>A0A8H9HH99</accession>
<gene>
    <name evidence="2" type="ORF">GCM10010227_18730</name>
    <name evidence="1" type="ORF">Sgou_15410</name>
</gene>
<reference evidence="2" key="1">
    <citation type="journal article" date="2014" name="Int. J. Syst. Evol. Microbiol.">
        <title>Complete genome sequence of Corynebacterium casei LMG S-19264T (=DSM 44701T), isolated from a smear-ripened cheese.</title>
        <authorList>
            <consortium name="US DOE Joint Genome Institute (JGI-PGF)"/>
            <person name="Walter F."/>
            <person name="Albersmeier A."/>
            <person name="Kalinowski J."/>
            <person name="Ruckert C."/>
        </authorList>
    </citation>
    <scope>NUCLEOTIDE SEQUENCE</scope>
    <source>
        <strain evidence="2">JCM 4136</strain>
    </source>
</reference>
<evidence type="ECO:0000313" key="3">
    <source>
        <dbReference type="Proteomes" id="UP000480804"/>
    </source>
</evidence>
<reference evidence="2" key="3">
    <citation type="submission" date="2020-09" db="EMBL/GenBank/DDBJ databases">
        <authorList>
            <person name="Sun Q."/>
            <person name="Ohkuma M."/>
        </authorList>
    </citation>
    <scope>NUCLEOTIDE SEQUENCE</scope>
    <source>
        <strain evidence="2">JCM 4136</strain>
    </source>
</reference>
<evidence type="ECO:0000313" key="1">
    <source>
        <dbReference type="EMBL" id="GFH76871.1"/>
    </source>
</evidence>
<dbReference type="GeneID" id="95068407"/>
<dbReference type="Pfam" id="PF14072">
    <property type="entry name" value="DndB"/>
    <property type="match status" value="1"/>
</dbReference>
<protein>
    <recommendedName>
        <fullName evidence="5">DndB-like DNA-sulfur modification-associated protein</fullName>
    </recommendedName>
</protein>
<dbReference type="RefSeq" id="WP_189400010.1">
    <property type="nucleotide sequence ID" value="NZ_BLLO01000014.1"/>
</dbReference>
<dbReference type="InterPro" id="IPR017642">
    <property type="entry name" value="DNA_S_mod_DndB"/>
</dbReference>
<evidence type="ECO:0000313" key="2">
    <source>
        <dbReference type="EMBL" id="GGU65450.1"/>
    </source>
</evidence>
<evidence type="ECO:0000313" key="4">
    <source>
        <dbReference type="Proteomes" id="UP000660975"/>
    </source>
</evidence>
<dbReference type="EMBL" id="BLLO01000014">
    <property type="protein sequence ID" value="GFH76871.1"/>
    <property type="molecule type" value="Genomic_DNA"/>
</dbReference>